<dbReference type="InterPro" id="IPR055258">
    <property type="entry name" value="RETR3_RHD"/>
</dbReference>
<feature type="region of interest" description="Disordered" evidence="9">
    <location>
        <begin position="381"/>
        <end position="413"/>
    </location>
</feature>
<evidence type="ECO:0000256" key="2">
    <source>
        <dbReference type="ARBA" id="ARBA00006299"/>
    </source>
</evidence>
<reference evidence="12" key="1">
    <citation type="submission" date="2025-08" db="UniProtKB">
        <authorList>
            <consortium name="Ensembl"/>
        </authorList>
    </citation>
    <scope>IDENTIFICATION</scope>
</reference>
<keyword evidence="8 10" id="KW-0472">Membrane</keyword>
<dbReference type="PANTHER" id="PTHR28659">
    <property type="entry name" value="RETICULON-LIKE PROTEIN"/>
    <property type="match status" value="1"/>
</dbReference>
<dbReference type="Ensembl" id="ENSCPRT00005012769.1">
    <property type="protein sequence ID" value="ENSCPRP00005010824.1"/>
    <property type="gene ID" value="ENSCPRG00005007739.1"/>
</dbReference>
<evidence type="ECO:0000256" key="4">
    <source>
        <dbReference type="ARBA" id="ARBA00022692"/>
    </source>
</evidence>
<dbReference type="PANTHER" id="PTHR28659:SF1">
    <property type="entry name" value="RETICULOPHAGY REGULATOR 3"/>
    <property type="match status" value="1"/>
</dbReference>
<reference evidence="12" key="2">
    <citation type="submission" date="2025-09" db="UniProtKB">
        <authorList>
            <consortium name="Ensembl"/>
        </authorList>
    </citation>
    <scope>IDENTIFICATION</scope>
</reference>
<comment type="similarity">
    <text evidence="2">Belongs to the RETREG family.</text>
</comment>
<evidence type="ECO:0000256" key="9">
    <source>
        <dbReference type="SAM" id="MobiDB-lite"/>
    </source>
</evidence>
<feature type="transmembrane region" description="Helical" evidence="10">
    <location>
        <begin position="172"/>
        <end position="190"/>
    </location>
</feature>
<feature type="domain" description="RETREG1-3/ARL6IP-like N-terminal reticulon-homology" evidence="11">
    <location>
        <begin position="26"/>
        <end position="209"/>
    </location>
</feature>
<dbReference type="CDD" id="cd22562">
    <property type="entry name" value="RETR3_RHD"/>
    <property type="match status" value="1"/>
</dbReference>
<evidence type="ECO:0000256" key="6">
    <source>
        <dbReference type="ARBA" id="ARBA00022989"/>
    </source>
</evidence>
<evidence type="ECO:0000256" key="1">
    <source>
        <dbReference type="ARBA" id="ARBA00004477"/>
    </source>
</evidence>
<dbReference type="Proteomes" id="UP000594220">
    <property type="component" value="Unplaced"/>
</dbReference>
<feature type="transmembrane region" description="Helical" evidence="10">
    <location>
        <begin position="57"/>
        <end position="82"/>
    </location>
</feature>
<dbReference type="GeneTree" id="ENSGT00940000167154"/>
<evidence type="ECO:0000313" key="13">
    <source>
        <dbReference type="Proteomes" id="UP000594220"/>
    </source>
</evidence>
<feature type="compositionally biased region" description="Basic and acidic residues" evidence="9">
    <location>
        <begin position="294"/>
        <end position="309"/>
    </location>
</feature>
<evidence type="ECO:0000256" key="8">
    <source>
        <dbReference type="ARBA" id="ARBA00023136"/>
    </source>
</evidence>
<keyword evidence="4 10" id="KW-0812">Transmembrane</keyword>
<name>A0A7M4EJK7_CROPO</name>
<evidence type="ECO:0000256" key="3">
    <source>
        <dbReference type="ARBA" id="ARBA00022553"/>
    </source>
</evidence>
<feature type="region of interest" description="Disordered" evidence="9">
    <location>
        <begin position="218"/>
        <end position="241"/>
    </location>
</feature>
<dbReference type="CTD" id="162427"/>
<keyword evidence="6 10" id="KW-1133">Transmembrane helix</keyword>
<dbReference type="OrthoDB" id="10029527at2759"/>
<keyword evidence="3" id="KW-0597">Phosphoprotein</keyword>
<dbReference type="InterPro" id="IPR043384">
    <property type="entry name" value="RETREG1/3"/>
</dbReference>
<evidence type="ECO:0000256" key="5">
    <source>
        <dbReference type="ARBA" id="ARBA00022824"/>
    </source>
</evidence>
<keyword evidence="13" id="KW-1185">Reference proteome</keyword>
<evidence type="ECO:0000256" key="10">
    <source>
        <dbReference type="SAM" id="Phobius"/>
    </source>
</evidence>
<comment type="subcellular location">
    <subcellularLocation>
        <location evidence="1">Endoplasmic reticulum membrane</location>
        <topology evidence="1">Multi-pass membrane protein</topology>
    </subcellularLocation>
</comment>
<evidence type="ECO:0000259" key="11">
    <source>
        <dbReference type="Pfam" id="PF24456"/>
    </source>
</evidence>
<dbReference type="OMA" id="HRVFQHV"/>
<dbReference type="GeneID" id="109320409"/>
<dbReference type="KEGG" id="cpoo:109320409"/>
<sequence length="436" mass="48308">MAEAAGHSARERRVRALSASLQARLGPYEPALSALQAALVWERPGRSALGWAAAHGLFWFFALTSLRLVFLIAFSLMIIVCLDQWKNRIWPEIQVARTDESDTDSWGYVHPQLLSIPELCHHLAEGWVTGANFLRNLLVFKSQNPGKFCLLACGVFTFLTVLGRYIPGLLLSYLMLLFILLWPLAVYHKLGQRVYMKLEPALQRLDFSVQGYMMSKQRERQLRQQASNRHPPDDGSDSEEELAAFCPKLDDSVVAKELTISESEHSDAEVSYTENGTFNLSRGQTPLTEGSEDLDGHSDPEESFARDLPDFPSINPEVTGIDDEDDTSIGIPSLAYRSQGTEDLRPPYDQEVIGLLPSAHHLTNNLAGFVTRGMIQLALSGASQPGPACSDNSQRGTKTYLRTSSSDLDTDAEGDDFELLDQSELNQLDPAGSRGH</sequence>
<organism evidence="12 13">
    <name type="scientific">Crocodylus porosus</name>
    <name type="common">Saltwater crocodile</name>
    <name type="synonym">Estuarine crocodile</name>
    <dbReference type="NCBI Taxonomy" id="8502"/>
    <lineage>
        <taxon>Eukaryota</taxon>
        <taxon>Metazoa</taxon>
        <taxon>Chordata</taxon>
        <taxon>Craniata</taxon>
        <taxon>Vertebrata</taxon>
        <taxon>Euteleostomi</taxon>
        <taxon>Archelosauria</taxon>
        <taxon>Archosauria</taxon>
        <taxon>Crocodylia</taxon>
        <taxon>Longirostres</taxon>
        <taxon>Crocodylidae</taxon>
        <taxon>Crocodylus</taxon>
    </lineage>
</organism>
<feature type="compositionally biased region" description="Polar residues" evidence="9">
    <location>
        <begin position="390"/>
        <end position="407"/>
    </location>
</feature>
<keyword evidence="5" id="KW-0256">Endoplasmic reticulum</keyword>
<keyword evidence="7" id="KW-0072">Autophagy</keyword>
<evidence type="ECO:0000256" key="7">
    <source>
        <dbReference type="ARBA" id="ARBA00023006"/>
    </source>
</evidence>
<dbReference type="Pfam" id="PF24456">
    <property type="entry name" value="RHD_RETREG1-3"/>
    <property type="match status" value="1"/>
</dbReference>
<dbReference type="InterPro" id="IPR057282">
    <property type="entry name" value="RETREG1-3-like_RHD"/>
</dbReference>
<evidence type="ECO:0000313" key="12">
    <source>
        <dbReference type="Ensembl" id="ENSCPRP00005010824.1"/>
    </source>
</evidence>
<dbReference type="AlphaFoldDB" id="A0A7M4EJK7"/>
<feature type="region of interest" description="Disordered" evidence="9">
    <location>
        <begin position="265"/>
        <end position="331"/>
    </location>
</feature>
<protein>
    <submittedName>
        <fullName evidence="12">Reticulophagy regulator family member 3</fullName>
    </submittedName>
</protein>
<gene>
    <name evidence="12" type="primary">RETREG3</name>
</gene>
<accession>A0A7M4EJK7</accession>
<feature type="compositionally biased region" description="Polar residues" evidence="9">
    <location>
        <begin position="272"/>
        <end position="288"/>
    </location>
</feature>
<dbReference type="GO" id="GO:0005789">
    <property type="term" value="C:endoplasmic reticulum membrane"/>
    <property type="evidence" value="ECO:0007669"/>
    <property type="project" value="UniProtKB-SubCell"/>
</dbReference>
<dbReference type="GO" id="GO:0061709">
    <property type="term" value="P:reticulophagy"/>
    <property type="evidence" value="ECO:0007669"/>
    <property type="project" value="InterPro"/>
</dbReference>
<proteinExistence type="inferred from homology"/>